<proteinExistence type="predicted"/>
<dbReference type="KEGG" id="dpx:DAPPUDRAFT_122852"/>
<accession>E9I5B8</accession>
<dbReference type="EMBL" id="GL735548">
    <property type="protein sequence ID" value="EFX60810.1"/>
    <property type="molecule type" value="Genomic_DNA"/>
</dbReference>
<keyword evidence="3" id="KW-1185">Reference proteome</keyword>
<evidence type="ECO:0000256" key="1">
    <source>
        <dbReference type="SAM" id="MobiDB-lite"/>
    </source>
</evidence>
<sequence>LHLIVNTLEGLKELSALTAPTSPSNADSFLNDPTNGQLSNNNGADWGQLHLNLQILKTTPGTEYQSVIAAEEALKTARANNQADTTALEASLASAVAAHEASPAYTQRQELINNQAALVSKLSQIQALQKSIFQTLVANDGADVTADKNALAALKTEVNTLIPNLTQNATSSTTNSDILSAEVAIRKGQADSAAISTPLNSEAARLASLQSEQLALSSQAATQLAELSVMSEKAYDGSQPTLTPAELAAATAADLMPPLSTFDAYNYLIETKRLAAVNRIPTLRSEINDLYAQLSPVKAGLCASLSAKRSFLAQSASGGLCSLQHSAPAGSRLQPAALTSDAGVSML</sequence>
<gene>
    <name evidence="2" type="ORF">DAPPUDRAFT_122852</name>
</gene>
<reference evidence="2 3" key="1">
    <citation type="journal article" date="2011" name="Science">
        <title>The ecoresponsive genome of Daphnia pulex.</title>
        <authorList>
            <person name="Colbourne J.K."/>
            <person name="Pfrender M.E."/>
            <person name="Gilbert D."/>
            <person name="Thomas W.K."/>
            <person name="Tucker A."/>
            <person name="Oakley T.H."/>
            <person name="Tokishita S."/>
            <person name="Aerts A."/>
            <person name="Arnold G.J."/>
            <person name="Basu M.K."/>
            <person name="Bauer D.J."/>
            <person name="Caceres C.E."/>
            <person name="Carmel L."/>
            <person name="Casola C."/>
            <person name="Choi J.H."/>
            <person name="Detter J.C."/>
            <person name="Dong Q."/>
            <person name="Dusheyko S."/>
            <person name="Eads B.D."/>
            <person name="Frohlich T."/>
            <person name="Geiler-Samerotte K.A."/>
            <person name="Gerlach D."/>
            <person name="Hatcher P."/>
            <person name="Jogdeo S."/>
            <person name="Krijgsveld J."/>
            <person name="Kriventseva E.V."/>
            <person name="Kultz D."/>
            <person name="Laforsch C."/>
            <person name="Lindquist E."/>
            <person name="Lopez J."/>
            <person name="Manak J.R."/>
            <person name="Muller J."/>
            <person name="Pangilinan J."/>
            <person name="Patwardhan R.P."/>
            <person name="Pitluck S."/>
            <person name="Pritham E.J."/>
            <person name="Rechtsteiner A."/>
            <person name="Rho M."/>
            <person name="Rogozin I.B."/>
            <person name="Sakarya O."/>
            <person name="Salamov A."/>
            <person name="Schaack S."/>
            <person name="Shapiro H."/>
            <person name="Shiga Y."/>
            <person name="Skalitzky C."/>
            <person name="Smith Z."/>
            <person name="Souvorov A."/>
            <person name="Sung W."/>
            <person name="Tang Z."/>
            <person name="Tsuchiya D."/>
            <person name="Tu H."/>
            <person name="Vos H."/>
            <person name="Wang M."/>
            <person name="Wolf Y.I."/>
            <person name="Yamagata H."/>
            <person name="Yamada T."/>
            <person name="Ye Y."/>
            <person name="Shaw J.R."/>
            <person name="Andrews J."/>
            <person name="Crease T.J."/>
            <person name="Tang H."/>
            <person name="Lucas S.M."/>
            <person name="Robertson H.M."/>
            <person name="Bork P."/>
            <person name="Koonin E.V."/>
            <person name="Zdobnov E.M."/>
            <person name="Grigoriev I.V."/>
            <person name="Lynch M."/>
            <person name="Boore J.L."/>
        </authorList>
    </citation>
    <scope>NUCLEOTIDE SEQUENCE [LARGE SCALE GENOMIC DNA]</scope>
</reference>
<name>E9I5B8_DAPPU</name>
<organism evidence="2 3">
    <name type="scientific">Daphnia pulex</name>
    <name type="common">Water flea</name>
    <dbReference type="NCBI Taxonomy" id="6669"/>
    <lineage>
        <taxon>Eukaryota</taxon>
        <taxon>Metazoa</taxon>
        <taxon>Ecdysozoa</taxon>
        <taxon>Arthropoda</taxon>
        <taxon>Crustacea</taxon>
        <taxon>Branchiopoda</taxon>
        <taxon>Diplostraca</taxon>
        <taxon>Cladocera</taxon>
        <taxon>Anomopoda</taxon>
        <taxon>Daphniidae</taxon>
        <taxon>Daphnia</taxon>
    </lineage>
</organism>
<protein>
    <submittedName>
        <fullName evidence="2">Uncharacterized protein</fullName>
    </submittedName>
</protein>
<dbReference type="Proteomes" id="UP000000305">
    <property type="component" value="Unassembled WGS sequence"/>
</dbReference>
<dbReference type="InParanoid" id="E9I5B8"/>
<feature type="non-terminal residue" evidence="2">
    <location>
        <position position="1"/>
    </location>
</feature>
<evidence type="ECO:0000313" key="3">
    <source>
        <dbReference type="Proteomes" id="UP000000305"/>
    </source>
</evidence>
<feature type="region of interest" description="Disordered" evidence="1">
    <location>
        <begin position="18"/>
        <end position="43"/>
    </location>
</feature>
<dbReference type="HOGENOM" id="CLU_800703_0_0_1"/>
<dbReference type="AlphaFoldDB" id="E9I5B8"/>
<evidence type="ECO:0000313" key="2">
    <source>
        <dbReference type="EMBL" id="EFX60810.1"/>
    </source>
</evidence>